<dbReference type="OrthoDB" id="8523426at2"/>
<dbReference type="GO" id="GO:0016491">
    <property type="term" value="F:oxidoreductase activity"/>
    <property type="evidence" value="ECO:0007669"/>
    <property type="project" value="UniProtKB-KW"/>
</dbReference>
<keyword evidence="2" id="KW-0560">Oxidoreductase</keyword>
<proteinExistence type="predicted"/>
<sequence>MTGLLAQALRLPCGAVLPNRLCKAAMTEGIADPWLRATARHVTLYRRWSEGGAGLLITGNVMIDRRVLERPGNVAIDGNGGFDRLKAWARAGTHAGNHLWMQLSHAGRQSPRYVTSEPLGPSAVQLELFGNYARPRALREDEILDFIQRFARAAAIAREAGFTGVQIHAAHGYLLSSFLSPVTNRRTDAWGGSIENRARFLIETLRATRKAVGADFPISVKLNSDDFRKGGFTHAECLRVVELLNAESVDLLEISGGTYEQPRLLGYAGRADSAAEPQRESTRQREAYFLDYAAKIRTVARMPLMVTGGFRTRAGMEAALASGDCAVIGLARPLCTDPDFPKRLLAGEIDEAPRYEKTVVLGHSRWLSGASPIFFIKLLNVLGQQGWYYQQIFRLADGQNADPRRGLLRSFFYYLWDEQRTAWNMRRARRMLAAGRMPAD</sequence>
<dbReference type="InterPro" id="IPR001155">
    <property type="entry name" value="OxRdtase_FMN_N"/>
</dbReference>
<dbReference type="AlphaFoldDB" id="A0A1I2H4M1"/>
<name>A0A1I2H4M1_9GAMM</name>
<gene>
    <name evidence="4" type="ORF">SAMN04488120_101173</name>
</gene>
<evidence type="ECO:0000313" key="4">
    <source>
        <dbReference type="EMBL" id="SFF25065.1"/>
    </source>
</evidence>
<dbReference type="Pfam" id="PF00724">
    <property type="entry name" value="Oxidored_FMN"/>
    <property type="match status" value="1"/>
</dbReference>
<dbReference type="CDD" id="cd04733">
    <property type="entry name" value="OYE_like_2_FMN"/>
    <property type="match status" value="1"/>
</dbReference>
<keyword evidence="1" id="KW-0285">Flavoprotein</keyword>
<dbReference type="InterPro" id="IPR051799">
    <property type="entry name" value="NADH_flavin_oxidoreductase"/>
</dbReference>
<evidence type="ECO:0000313" key="5">
    <source>
        <dbReference type="Proteomes" id="UP000199771"/>
    </source>
</evidence>
<dbReference type="EMBL" id="FOOC01000001">
    <property type="protein sequence ID" value="SFF25065.1"/>
    <property type="molecule type" value="Genomic_DNA"/>
</dbReference>
<feature type="domain" description="NADH:flavin oxidoreductase/NADH oxidase N-terminal" evidence="3">
    <location>
        <begin position="17"/>
        <end position="346"/>
    </location>
</feature>
<organism evidence="4 5">
    <name type="scientific">Fontimonas thermophila</name>
    <dbReference type="NCBI Taxonomy" id="1076937"/>
    <lineage>
        <taxon>Bacteria</taxon>
        <taxon>Pseudomonadati</taxon>
        <taxon>Pseudomonadota</taxon>
        <taxon>Gammaproteobacteria</taxon>
        <taxon>Nevskiales</taxon>
        <taxon>Nevskiaceae</taxon>
        <taxon>Fontimonas</taxon>
    </lineage>
</organism>
<dbReference type="Gene3D" id="3.20.20.70">
    <property type="entry name" value="Aldolase class I"/>
    <property type="match status" value="1"/>
</dbReference>
<dbReference type="InterPro" id="IPR013785">
    <property type="entry name" value="Aldolase_TIM"/>
</dbReference>
<evidence type="ECO:0000256" key="1">
    <source>
        <dbReference type="ARBA" id="ARBA00022630"/>
    </source>
</evidence>
<dbReference type="PANTHER" id="PTHR43656">
    <property type="entry name" value="BINDING OXIDOREDUCTASE, PUTATIVE (AFU_ORTHOLOGUE AFUA_2G08260)-RELATED"/>
    <property type="match status" value="1"/>
</dbReference>
<reference evidence="4 5" key="1">
    <citation type="submission" date="2016-10" db="EMBL/GenBank/DDBJ databases">
        <authorList>
            <person name="de Groot N.N."/>
        </authorList>
    </citation>
    <scope>NUCLEOTIDE SEQUENCE [LARGE SCALE GENOMIC DNA]</scope>
    <source>
        <strain evidence="4 5">DSM 23609</strain>
    </source>
</reference>
<keyword evidence="5" id="KW-1185">Reference proteome</keyword>
<dbReference type="RefSeq" id="WP_091530166.1">
    <property type="nucleotide sequence ID" value="NZ_FOOC01000001.1"/>
</dbReference>
<accession>A0A1I2H4M1</accession>
<dbReference type="STRING" id="1076937.SAMN04488120_101173"/>
<dbReference type="SUPFAM" id="SSF51395">
    <property type="entry name" value="FMN-linked oxidoreductases"/>
    <property type="match status" value="1"/>
</dbReference>
<protein>
    <submittedName>
        <fullName evidence="4">2,4-dienoyl-CoA reductase</fullName>
    </submittedName>
</protein>
<dbReference type="Proteomes" id="UP000199771">
    <property type="component" value="Unassembled WGS sequence"/>
</dbReference>
<evidence type="ECO:0000259" key="3">
    <source>
        <dbReference type="Pfam" id="PF00724"/>
    </source>
</evidence>
<dbReference type="PANTHER" id="PTHR43656:SF2">
    <property type="entry name" value="BINDING OXIDOREDUCTASE, PUTATIVE (AFU_ORTHOLOGUE AFUA_2G08260)-RELATED"/>
    <property type="match status" value="1"/>
</dbReference>
<evidence type="ECO:0000256" key="2">
    <source>
        <dbReference type="ARBA" id="ARBA00023002"/>
    </source>
</evidence>
<dbReference type="GO" id="GO:0010181">
    <property type="term" value="F:FMN binding"/>
    <property type="evidence" value="ECO:0007669"/>
    <property type="project" value="InterPro"/>
</dbReference>